<accession>A0ACC2N511</accession>
<comment type="caution">
    <text evidence="1">The sequence shown here is derived from an EMBL/GenBank/DDBJ whole genome shotgun (WGS) entry which is preliminary data.</text>
</comment>
<evidence type="ECO:0000313" key="2">
    <source>
        <dbReference type="Proteomes" id="UP001239111"/>
    </source>
</evidence>
<proteinExistence type="predicted"/>
<evidence type="ECO:0000313" key="1">
    <source>
        <dbReference type="EMBL" id="KAJ8665397.1"/>
    </source>
</evidence>
<name>A0ACC2N511_9HYME</name>
<gene>
    <name evidence="1" type="ORF">QAD02_007059</name>
</gene>
<keyword evidence="2" id="KW-1185">Reference proteome</keyword>
<reference evidence="1" key="1">
    <citation type="submission" date="2023-04" db="EMBL/GenBank/DDBJ databases">
        <title>A chromosome-level genome assembly of the parasitoid wasp Eretmocerus hayati.</title>
        <authorList>
            <person name="Zhong Y."/>
            <person name="Liu S."/>
            <person name="Liu Y."/>
        </authorList>
    </citation>
    <scope>NUCLEOTIDE SEQUENCE</scope>
    <source>
        <strain evidence="1">ZJU_SS_LIU_2023</strain>
    </source>
</reference>
<dbReference type="Proteomes" id="UP001239111">
    <property type="component" value="Chromosome 4"/>
</dbReference>
<protein>
    <submittedName>
        <fullName evidence="1">Uncharacterized protein</fullName>
    </submittedName>
</protein>
<organism evidence="1 2">
    <name type="scientific">Eretmocerus hayati</name>
    <dbReference type="NCBI Taxonomy" id="131215"/>
    <lineage>
        <taxon>Eukaryota</taxon>
        <taxon>Metazoa</taxon>
        <taxon>Ecdysozoa</taxon>
        <taxon>Arthropoda</taxon>
        <taxon>Hexapoda</taxon>
        <taxon>Insecta</taxon>
        <taxon>Pterygota</taxon>
        <taxon>Neoptera</taxon>
        <taxon>Endopterygota</taxon>
        <taxon>Hymenoptera</taxon>
        <taxon>Apocrita</taxon>
        <taxon>Proctotrupomorpha</taxon>
        <taxon>Chalcidoidea</taxon>
        <taxon>Aphelinidae</taxon>
        <taxon>Aphelininae</taxon>
        <taxon>Eretmocerus</taxon>
    </lineage>
</organism>
<dbReference type="EMBL" id="CM056744">
    <property type="protein sequence ID" value="KAJ8665397.1"/>
    <property type="molecule type" value="Genomic_DNA"/>
</dbReference>
<sequence>MALRPEHEEDVQNMAMDILSRCKPDLVREWKAGCNKPLHHRRVLFSPAQLRKRGIPFELTVLLPGDLIRFGVRSPYMLYYLDSVISVSTDIGGPLWNDQAGAFSTCNCGHAGVSAVAPNLARRNLKECEEPGCHAIVRLAGTGKIHALEHRGVERLACGLCQKTYATKKSFRVHQAKHSFPLQRERCPKCSRLFAPDYIGFHLRVCKTSHVCGCGAIFGRGAELANHRRRCLVILASSPKSTSTDTPSTLPRPRPARKMPSVIPHHLKRSKTVISTGSAATAGPSRGMQGPLALLQSIEVPACSSLFTGPPMSPSRLDNTEALIPSIAESSLPGPVASRSLSVGPVVKSIEDVYLDLGLFSRAPSPPFSVSNPRVTLHDLVEQVSRGDVIEGTPLVSGDFFVDVRDVTTFEDSDVPELFDGVCQLCYGVFKHESRCGSQYRCPFCSYSNFKTTSEYERHIRKPICSPSLETGVTESEPPIPLSSEDSLQSHCSVVSTPEESVPVWENAGAVLRDDLDYVMYDHGIVLGPAPCSTGAVTVDADDHLSEFPRSAAEQAPNVPTGVPVAPVRVRIDRRHFDRVVRQAEHKSLNSRSPDLT</sequence>